<dbReference type="AlphaFoldDB" id="A0A8K0P2M8"/>
<keyword evidence="2" id="KW-1185">Reference proteome</keyword>
<organism evidence="1 2">
    <name type="scientific">Ladona fulva</name>
    <name type="common">Scarce chaser dragonfly</name>
    <name type="synonym">Libellula fulva</name>
    <dbReference type="NCBI Taxonomy" id="123851"/>
    <lineage>
        <taxon>Eukaryota</taxon>
        <taxon>Metazoa</taxon>
        <taxon>Ecdysozoa</taxon>
        <taxon>Arthropoda</taxon>
        <taxon>Hexapoda</taxon>
        <taxon>Insecta</taxon>
        <taxon>Pterygota</taxon>
        <taxon>Palaeoptera</taxon>
        <taxon>Odonata</taxon>
        <taxon>Epiprocta</taxon>
        <taxon>Anisoptera</taxon>
        <taxon>Libelluloidea</taxon>
        <taxon>Libellulidae</taxon>
        <taxon>Ladona</taxon>
    </lineage>
</organism>
<evidence type="ECO:0000313" key="1">
    <source>
        <dbReference type="EMBL" id="KAG8228829.1"/>
    </source>
</evidence>
<evidence type="ECO:0000313" key="2">
    <source>
        <dbReference type="Proteomes" id="UP000792457"/>
    </source>
</evidence>
<dbReference type="InterPro" id="IPR012337">
    <property type="entry name" value="RNaseH-like_sf"/>
</dbReference>
<reference evidence="1" key="2">
    <citation type="submission" date="2017-10" db="EMBL/GenBank/DDBJ databases">
        <title>Ladona fulva Genome sequencing and assembly.</title>
        <authorList>
            <person name="Murali S."/>
            <person name="Richards S."/>
            <person name="Bandaranaike D."/>
            <person name="Bellair M."/>
            <person name="Blankenburg K."/>
            <person name="Chao H."/>
            <person name="Dinh H."/>
            <person name="Doddapaneni H."/>
            <person name="Dugan-Rocha S."/>
            <person name="Elkadiri S."/>
            <person name="Gnanaolivu R."/>
            <person name="Hernandez B."/>
            <person name="Skinner E."/>
            <person name="Javaid M."/>
            <person name="Lee S."/>
            <person name="Li M."/>
            <person name="Ming W."/>
            <person name="Munidasa M."/>
            <person name="Muniz J."/>
            <person name="Nguyen L."/>
            <person name="Hughes D."/>
            <person name="Osuji N."/>
            <person name="Pu L.-L."/>
            <person name="Puazo M."/>
            <person name="Qu C."/>
            <person name="Quiroz J."/>
            <person name="Raj R."/>
            <person name="Weissenberger G."/>
            <person name="Xin Y."/>
            <person name="Zou X."/>
            <person name="Han Y."/>
            <person name="Worley K."/>
            <person name="Muzny D."/>
            <person name="Gibbs R."/>
        </authorList>
    </citation>
    <scope>NUCLEOTIDE SEQUENCE</scope>
    <source>
        <strain evidence="1">Sampled in the wild</strain>
    </source>
</reference>
<gene>
    <name evidence="1" type="ORF">J437_LFUL008325</name>
</gene>
<sequence length="219" mass="24476">MTKNDIKKPCKIKRGVLVGSTFMNGTGTPPGWVRNTNNYRTILRKGKLVSKLEPVERQRGRSGGCKTSLPKNLRAHLLREAHDGIFGGLLGMNRTLDKVRERLESGRQKLMSQNARPMLLAPLRKYSVGSTFVRIALDIPGPIPKTNNGQQAVTVAEISLRNWISRFGVPMELHTDQGRNFSSALFQEHCKLSIHKTSTAALRTSPVIENHREDEPDIC</sequence>
<dbReference type="Proteomes" id="UP000792457">
    <property type="component" value="Unassembled WGS sequence"/>
</dbReference>
<protein>
    <recommendedName>
        <fullName evidence="3">Integrase catalytic domain-containing protein</fullName>
    </recommendedName>
</protein>
<dbReference type="InterPro" id="IPR036397">
    <property type="entry name" value="RNaseH_sf"/>
</dbReference>
<dbReference type="OrthoDB" id="6719878at2759"/>
<comment type="caution">
    <text evidence="1">The sequence shown here is derived from an EMBL/GenBank/DDBJ whole genome shotgun (WGS) entry which is preliminary data.</text>
</comment>
<dbReference type="EMBL" id="KZ308392">
    <property type="protein sequence ID" value="KAG8228829.1"/>
    <property type="molecule type" value="Genomic_DNA"/>
</dbReference>
<name>A0A8K0P2M8_LADFU</name>
<dbReference type="Gene3D" id="3.30.420.10">
    <property type="entry name" value="Ribonuclease H-like superfamily/Ribonuclease H"/>
    <property type="match status" value="1"/>
</dbReference>
<proteinExistence type="predicted"/>
<evidence type="ECO:0008006" key="3">
    <source>
        <dbReference type="Google" id="ProtNLM"/>
    </source>
</evidence>
<dbReference type="GO" id="GO:0003676">
    <property type="term" value="F:nucleic acid binding"/>
    <property type="evidence" value="ECO:0007669"/>
    <property type="project" value="InterPro"/>
</dbReference>
<reference evidence="1" key="1">
    <citation type="submission" date="2013-04" db="EMBL/GenBank/DDBJ databases">
        <authorList>
            <person name="Qu J."/>
            <person name="Murali S.C."/>
            <person name="Bandaranaike D."/>
            <person name="Bellair M."/>
            <person name="Blankenburg K."/>
            <person name="Chao H."/>
            <person name="Dinh H."/>
            <person name="Doddapaneni H."/>
            <person name="Downs B."/>
            <person name="Dugan-Rocha S."/>
            <person name="Elkadiri S."/>
            <person name="Gnanaolivu R.D."/>
            <person name="Hernandez B."/>
            <person name="Javaid M."/>
            <person name="Jayaseelan J.C."/>
            <person name="Lee S."/>
            <person name="Li M."/>
            <person name="Ming W."/>
            <person name="Munidasa M."/>
            <person name="Muniz J."/>
            <person name="Nguyen L."/>
            <person name="Ongeri F."/>
            <person name="Osuji N."/>
            <person name="Pu L.-L."/>
            <person name="Puazo M."/>
            <person name="Qu C."/>
            <person name="Quiroz J."/>
            <person name="Raj R."/>
            <person name="Weissenberger G."/>
            <person name="Xin Y."/>
            <person name="Zou X."/>
            <person name="Han Y."/>
            <person name="Richards S."/>
            <person name="Worley K."/>
            <person name="Muzny D."/>
            <person name="Gibbs R."/>
        </authorList>
    </citation>
    <scope>NUCLEOTIDE SEQUENCE</scope>
    <source>
        <strain evidence="1">Sampled in the wild</strain>
    </source>
</reference>
<accession>A0A8K0P2M8</accession>
<dbReference type="SUPFAM" id="SSF53098">
    <property type="entry name" value="Ribonuclease H-like"/>
    <property type="match status" value="1"/>
</dbReference>